<accession>A0A395H5B0</accession>
<feature type="compositionally biased region" description="Basic and acidic residues" evidence="3">
    <location>
        <begin position="260"/>
        <end position="277"/>
    </location>
</feature>
<evidence type="ECO:0000256" key="3">
    <source>
        <dbReference type="SAM" id="MobiDB-lite"/>
    </source>
</evidence>
<name>A0A395H5B0_9EURO</name>
<protein>
    <recommendedName>
        <fullName evidence="4">Nuclear speckle splicing regulatory protein 1 N-terminal domain-containing protein</fullName>
    </recommendedName>
</protein>
<dbReference type="InterPro" id="IPR018612">
    <property type="entry name" value="NSRP1_N"/>
</dbReference>
<sequence length="470" mass="51401">MPPPLSYGLNLPTKPTSKPKPGLNPLGGQKRKKTIFDDSDSDTESPSTTKNNNAGNEIEISTIGGIEESSTFPTTGKTHREGGEGDSRPQKRKLLAPGATAGSKPPNLKPLSKKSIFADDDDEEDGAGKGENATVYGLNPSSTSGQKKEYTNLSALHSSRKHASEAETLDPSIYSYDAVYDSLHAKPDGKKKAAAEEKGAGNEVPKYMTSLLKSAEVRKRDQMRARDRLLAKEREAEGDEFADKEKFVTAAYKAQQEELRRVQAEEEAREKEEEERRRKNGGSGMVGFYRDMLSRGEERHEAVVKAAEEAAKRVKDGVVEEGAEEEEKKKKEKSEAQVAAELNAKGAHIAVNDEGQVVDKRQLLSAGLNVAPKPKAAPKDAAAAAASRASVQARFGAQRQAERGGQRARQTEMIASQLEERARQEEEAEAARQKEIAERSRSRKTEGEVMSAKERYLARKREREAAAKKA</sequence>
<organism evidence="5 6">
    <name type="scientific">Aspergillus ibericus CBS 121593</name>
    <dbReference type="NCBI Taxonomy" id="1448316"/>
    <lineage>
        <taxon>Eukaryota</taxon>
        <taxon>Fungi</taxon>
        <taxon>Dikarya</taxon>
        <taxon>Ascomycota</taxon>
        <taxon>Pezizomycotina</taxon>
        <taxon>Eurotiomycetes</taxon>
        <taxon>Eurotiomycetidae</taxon>
        <taxon>Eurotiales</taxon>
        <taxon>Aspergillaceae</taxon>
        <taxon>Aspergillus</taxon>
        <taxon>Aspergillus subgen. Circumdati</taxon>
    </lineage>
</organism>
<feature type="compositionally biased region" description="Low complexity" evidence="3">
    <location>
        <begin position="103"/>
        <end position="115"/>
    </location>
</feature>
<comment type="similarity">
    <text evidence="1">Belongs to the NSRP1 family.</text>
</comment>
<dbReference type="Proteomes" id="UP000249402">
    <property type="component" value="Unassembled WGS sequence"/>
</dbReference>
<feature type="compositionally biased region" description="Basic and acidic residues" evidence="3">
    <location>
        <begin position="326"/>
        <end position="335"/>
    </location>
</feature>
<evidence type="ECO:0000313" key="6">
    <source>
        <dbReference type="Proteomes" id="UP000249402"/>
    </source>
</evidence>
<dbReference type="GeneID" id="37223982"/>
<dbReference type="VEuPathDB" id="FungiDB:BO80DRAFT_423741"/>
<dbReference type="GO" id="GO:0000381">
    <property type="term" value="P:regulation of alternative mRNA splicing, via spliceosome"/>
    <property type="evidence" value="ECO:0007669"/>
    <property type="project" value="InterPro"/>
</dbReference>
<dbReference type="PANTHER" id="PTHR47845:SF1">
    <property type="entry name" value="NUCLEAR SPECKLE SPLICING REGULATORY PROTEIN 1 HOMOLOG"/>
    <property type="match status" value="1"/>
</dbReference>
<evidence type="ECO:0000256" key="1">
    <source>
        <dbReference type="ARBA" id="ARBA00010126"/>
    </source>
</evidence>
<feature type="region of interest" description="Disordered" evidence="3">
    <location>
        <begin position="311"/>
        <end position="335"/>
    </location>
</feature>
<feature type="region of interest" description="Disordered" evidence="3">
    <location>
        <begin position="417"/>
        <end position="470"/>
    </location>
</feature>
<gene>
    <name evidence="5" type="ORF">BO80DRAFT_423741</name>
</gene>
<feature type="region of interest" description="Disordered" evidence="3">
    <location>
        <begin position="1"/>
        <end position="166"/>
    </location>
</feature>
<dbReference type="RefSeq" id="XP_025576642.1">
    <property type="nucleotide sequence ID" value="XM_025719117.1"/>
</dbReference>
<reference evidence="5 6" key="1">
    <citation type="submission" date="2018-02" db="EMBL/GenBank/DDBJ databases">
        <title>The genomes of Aspergillus section Nigri reveals drivers in fungal speciation.</title>
        <authorList>
            <consortium name="DOE Joint Genome Institute"/>
            <person name="Vesth T.C."/>
            <person name="Nybo J."/>
            <person name="Theobald S."/>
            <person name="Brandl J."/>
            <person name="Frisvad J.C."/>
            <person name="Nielsen K.F."/>
            <person name="Lyhne E.K."/>
            <person name="Kogle M.E."/>
            <person name="Kuo A."/>
            <person name="Riley R."/>
            <person name="Clum A."/>
            <person name="Nolan M."/>
            <person name="Lipzen A."/>
            <person name="Salamov A."/>
            <person name="Henrissat B."/>
            <person name="Wiebenga A."/>
            <person name="De vries R.P."/>
            <person name="Grigoriev I.V."/>
            <person name="Mortensen U.H."/>
            <person name="Andersen M.R."/>
            <person name="Baker S.E."/>
        </authorList>
    </citation>
    <scope>NUCLEOTIDE SEQUENCE [LARGE SCALE GENOMIC DNA]</scope>
    <source>
        <strain evidence="5 6">CBS 121593</strain>
    </source>
</reference>
<dbReference type="Pfam" id="PF09745">
    <property type="entry name" value="NSRP1_N"/>
    <property type="match status" value="1"/>
</dbReference>
<feature type="region of interest" description="Disordered" evidence="3">
    <location>
        <begin position="393"/>
        <end position="412"/>
    </location>
</feature>
<feature type="compositionally biased region" description="Basic and acidic residues" evidence="3">
    <location>
        <begin position="418"/>
        <end position="470"/>
    </location>
</feature>
<dbReference type="InterPro" id="IPR053246">
    <property type="entry name" value="NS_splicing_regulatory_protein"/>
</dbReference>
<dbReference type="OrthoDB" id="446635at2759"/>
<evidence type="ECO:0000259" key="4">
    <source>
        <dbReference type="Pfam" id="PF09745"/>
    </source>
</evidence>
<dbReference type="STRING" id="1448316.A0A395H5B0"/>
<dbReference type="PANTHER" id="PTHR47845">
    <property type="entry name" value="NUCLEAR SPECKLE SPLICING REGULATORY PROTEIN 1 HOMOLOG"/>
    <property type="match status" value="1"/>
</dbReference>
<feature type="compositionally biased region" description="Basic and acidic residues" evidence="3">
    <location>
        <begin position="78"/>
        <end position="89"/>
    </location>
</feature>
<dbReference type="AlphaFoldDB" id="A0A395H5B0"/>
<feature type="domain" description="Nuclear speckle splicing regulatory protein 1 N-terminal" evidence="4">
    <location>
        <begin position="160"/>
        <end position="280"/>
    </location>
</feature>
<feature type="compositionally biased region" description="Polar residues" evidence="3">
    <location>
        <begin position="139"/>
        <end position="157"/>
    </location>
</feature>
<evidence type="ECO:0000256" key="2">
    <source>
        <dbReference type="ARBA" id="ARBA00023054"/>
    </source>
</evidence>
<dbReference type="EMBL" id="KZ824431">
    <property type="protein sequence ID" value="RAL02315.1"/>
    <property type="molecule type" value="Genomic_DNA"/>
</dbReference>
<proteinExistence type="inferred from homology"/>
<keyword evidence="2" id="KW-0175">Coiled coil</keyword>
<evidence type="ECO:0000313" key="5">
    <source>
        <dbReference type="EMBL" id="RAL02315.1"/>
    </source>
</evidence>
<feature type="region of interest" description="Disordered" evidence="3">
    <location>
        <begin position="260"/>
        <end position="288"/>
    </location>
</feature>
<feature type="compositionally biased region" description="Low complexity" evidence="3">
    <location>
        <begin position="57"/>
        <end position="71"/>
    </location>
</feature>
<keyword evidence="6" id="KW-1185">Reference proteome</keyword>